<keyword evidence="1" id="KW-1133">Transmembrane helix</keyword>
<keyword evidence="1" id="KW-0472">Membrane</keyword>
<proteinExistence type="predicted"/>
<dbReference type="STRING" id="157838.AN964_12675"/>
<protein>
    <submittedName>
        <fullName evidence="2">Uncharacterized protein</fullName>
    </submittedName>
</protein>
<dbReference type="AlphaFoldDB" id="A0A0Q3TJU2"/>
<feature type="transmembrane region" description="Helical" evidence="1">
    <location>
        <begin position="248"/>
        <end position="269"/>
    </location>
</feature>
<feature type="transmembrane region" description="Helical" evidence="1">
    <location>
        <begin position="281"/>
        <end position="300"/>
    </location>
</feature>
<gene>
    <name evidence="2" type="ORF">AN964_12675</name>
</gene>
<reference evidence="2 3" key="1">
    <citation type="submission" date="2015-09" db="EMBL/GenBank/DDBJ databases">
        <title>Genome sequencing project for genomic taxonomy and phylogenomics of Bacillus-like bacteria.</title>
        <authorList>
            <person name="Liu B."/>
            <person name="Wang J."/>
            <person name="Zhu Y."/>
            <person name="Liu G."/>
            <person name="Chen Q."/>
            <person name="Chen Z."/>
            <person name="Lan J."/>
            <person name="Che J."/>
            <person name="Ge C."/>
            <person name="Shi H."/>
            <person name="Pan Z."/>
            <person name="Liu X."/>
        </authorList>
    </citation>
    <scope>NUCLEOTIDE SEQUENCE [LARGE SCALE GENOMIC DNA]</scope>
    <source>
        <strain evidence="2 3">LMG 18435</strain>
    </source>
</reference>
<feature type="transmembrane region" description="Helical" evidence="1">
    <location>
        <begin position="52"/>
        <end position="71"/>
    </location>
</feature>
<dbReference type="RefSeq" id="WP_055740028.1">
    <property type="nucleotide sequence ID" value="NZ_JAAIWL010000025.1"/>
</dbReference>
<evidence type="ECO:0000313" key="2">
    <source>
        <dbReference type="EMBL" id="KQL54262.1"/>
    </source>
</evidence>
<keyword evidence="3" id="KW-1185">Reference proteome</keyword>
<evidence type="ECO:0000256" key="1">
    <source>
        <dbReference type="SAM" id="Phobius"/>
    </source>
</evidence>
<keyword evidence="1" id="KW-0812">Transmembrane</keyword>
<dbReference type="OrthoDB" id="2802117at2"/>
<dbReference type="PATRIC" id="fig|157838.3.peg.2809"/>
<name>A0A0Q3TJU2_9BACI</name>
<comment type="caution">
    <text evidence="2">The sequence shown here is derived from an EMBL/GenBank/DDBJ whole genome shotgun (WGS) entry which is preliminary data.</text>
</comment>
<feature type="transmembrane region" description="Helical" evidence="1">
    <location>
        <begin position="340"/>
        <end position="361"/>
    </location>
</feature>
<accession>A0A0Q3TJU2</accession>
<sequence>MEMQTDGKRGFTNQLPKWAIVAHIVLISFLFLFGVGLLYISIKEWIMDGMGLSIFLLVLSFIPLGLSWFSYRNLKIYLDFIVKINLTDQGYQYYFKDKKNNHEEYVLLPYDKINYVLIGVDYQTTYRKVPGREIPKTISLRMAKLMIYGLSSNNEQKVVCFSHGEQATLDEWLQVFQEHNVTIFQTGKALTSIPNTPEAVEQVPKEVFEGRLPFVIGSESKDTNNVFVTKEQKQLEEIQIRKRQKKSIIFITILSLLQIMIICFWSPYWDITGKEFSDYNGNFFAIVFTYLYLLFMYLYIKRVKWYFPIRDAIILAVGILIGSFLSADPRHSFHIAVIKYLYIICGWFLFVYYAIQLYKWFQGKQKKIKKKEDGAGF</sequence>
<evidence type="ECO:0000313" key="3">
    <source>
        <dbReference type="Proteomes" id="UP000051888"/>
    </source>
</evidence>
<feature type="transmembrane region" description="Helical" evidence="1">
    <location>
        <begin position="312"/>
        <end position="328"/>
    </location>
</feature>
<dbReference type="Proteomes" id="UP000051888">
    <property type="component" value="Unassembled WGS sequence"/>
</dbReference>
<dbReference type="EMBL" id="LJJC01000004">
    <property type="protein sequence ID" value="KQL54262.1"/>
    <property type="molecule type" value="Genomic_DNA"/>
</dbReference>
<feature type="transmembrane region" description="Helical" evidence="1">
    <location>
        <begin position="20"/>
        <end position="40"/>
    </location>
</feature>
<organism evidence="2 3">
    <name type="scientific">Heyndrickxia shackletonii</name>
    <dbReference type="NCBI Taxonomy" id="157838"/>
    <lineage>
        <taxon>Bacteria</taxon>
        <taxon>Bacillati</taxon>
        <taxon>Bacillota</taxon>
        <taxon>Bacilli</taxon>
        <taxon>Bacillales</taxon>
        <taxon>Bacillaceae</taxon>
        <taxon>Heyndrickxia</taxon>
    </lineage>
</organism>